<feature type="region of interest" description="Disordered" evidence="1">
    <location>
        <begin position="576"/>
        <end position="663"/>
    </location>
</feature>
<dbReference type="Proteomes" id="UP001370490">
    <property type="component" value="Unassembled WGS sequence"/>
</dbReference>
<feature type="compositionally biased region" description="Basic and acidic residues" evidence="1">
    <location>
        <begin position="536"/>
        <end position="553"/>
    </location>
</feature>
<feature type="compositionally biased region" description="Polar residues" evidence="1">
    <location>
        <begin position="1171"/>
        <end position="1190"/>
    </location>
</feature>
<protein>
    <submittedName>
        <fullName evidence="2">Uncharacterized protein</fullName>
    </submittedName>
</protein>
<feature type="compositionally biased region" description="Low complexity" evidence="1">
    <location>
        <begin position="523"/>
        <end position="535"/>
    </location>
</feature>
<feature type="region of interest" description="Disordered" evidence="1">
    <location>
        <begin position="1122"/>
        <end position="1216"/>
    </location>
</feature>
<keyword evidence="3" id="KW-1185">Reference proteome</keyword>
<feature type="region of interest" description="Disordered" evidence="1">
    <location>
        <begin position="1073"/>
        <end position="1102"/>
    </location>
</feature>
<comment type="caution">
    <text evidence="2">The sequence shown here is derived from an EMBL/GenBank/DDBJ whole genome shotgun (WGS) entry which is preliminary data.</text>
</comment>
<gene>
    <name evidence="2" type="ORF">RJ641_036444</name>
</gene>
<dbReference type="PANTHER" id="PTHR31115:SF2">
    <property type="entry name" value="OS05G0107300 PROTEIN"/>
    <property type="match status" value="1"/>
</dbReference>
<feature type="compositionally biased region" description="Polar residues" evidence="1">
    <location>
        <begin position="24"/>
        <end position="33"/>
    </location>
</feature>
<evidence type="ECO:0000313" key="3">
    <source>
        <dbReference type="Proteomes" id="UP001370490"/>
    </source>
</evidence>
<feature type="compositionally biased region" description="Polar residues" evidence="1">
    <location>
        <begin position="60"/>
        <end position="69"/>
    </location>
</feature>
<feature type="compositionally biased region" description="Basic and acidic residues" evidence="1">
    <location>
        <begin position="1131"/>
        <end position="1141"/>
    </location>
</feature>
<feature type="region of interest" description="Disordered" evidence="1">
    <location>
        <begin position="317"/>
        <end position="342"/>
    </location>
</feature>
<feature type="region of interest" description="Disordered" evidence="1">
    <location>
        <begin position="523"/>
        <end position="557"/>
    </location>
</feature>
<feature type="region of interest" description="Disordered" evidence="1">
    <location>
        <begin position="145"/>
        <end position="177"/>
    </location>
</feature>
<organism evidence="2 3">
    <name type="scientific">Dillenia turbinata</name>
    <dbReference type="NCBI Taxonomy" id="194707"/>
    <lineage>
        <taxon>Eukaryota</taxon>
        <taxon>Viridiplantae</taxon>
        <taxon>Streptophyta</taxon>
        <taxon>Embryophyta</taxon>
        <taxon>Tracheophyta</taxon>
        <taxon>Spermatophyta</taxon>
        <taxon>Magnoliopsida</taxon>
        <taxon>eudicotyledons</taxon>
        <taxon>Gunneridae</taxon>
        <taxon>Pentapetalae</taxon>
        <taxon>Dilleniales</taxon>
        <taxon>Dilleniaceae</taxon>
        <taxon>Dillenia</taxon>
    </lineage>
</organism>
<accession>A0AAN8VFZ2</accession>
<feature type="region of interest" description="Disordered" evidence="1">
    <location>
        <begin position="423"/>
        <end position="456"/>
    </location>
</feature>
<name>A0AAN8VFZ2_9MAGN</name>
<feature type="compositionally biased region" description="Basic and acidic residues" evidence="1">
    <location>
        <begin position="145"/>
        <end position="155"/>
    </location>
</feature>
<feature type="compositionally biased region" description="Low complexity" evidence="1">
    <location>
        <begin position="48"/>
        <end position="59"/>
    </location>
</feature>
<feature type="region of interest" description="Disordered" evidence="1">
    <location>
        <begin position="1"/>
        <end position="69"/>
    </location>
</feature>
<proteinExistence type="predicted"/>
<evidence type="ECO:0000313" key="2">
    <source>
        <dbReference type="EMBL" id="KAK6933550.1"/>
    </source>
</evidence>
<dbReference type="EMBL" id="JBAMMX010000009">
    <property type="protein sequence ID" value="KAK6933550.1"/>
    <property type="molecule type" value="Genomic_DNA"/>
</dbReference>
<reference evidence="2 3" key="1">
    <citation type="submission" date="2023-12" db="EMBL/GenBank/DDBJ databases">
        <title>A high-quality genome assembly for Dillenia turbinata (Dilleniales).</title>
        <authorList>
            <person name="Chanderbali A."/>
        </authorList>
    </citation>
    <scope>NUCLEOTIDE SEQUENCE [LARGE SCALE GENOMIC DNA]</scope>
    <source>
        <strain evidence="2">LSX21</strain>
        <tissue evidence="2">Leaf</tissue>
    </source>
</reference>
<evidence type="ECO:0000256" key="1">
    <source>
        <dbReference type="SAM" id="MobiDB-lite"/>
    </source>
</evidence>
<sequence length="1303" mass="141996">MAGNVRFESSSGSPEEPAFAVNYPNGQRGNYSGATLDRSGSFRESSESRLLSSGTSVSRINSTMSGDSSSLSQCLLLEPIMMAEQKFTLCGEVRRVLGLSIGSSSEDNSFGAAHSKPPPPVATEELKRFKASVVDARIKARARSKRLDESLHRLESLNSKKHQRNEPSPNERSGGPNLVKIGNQIHQSISDFVAQRSEDRTKNIVLNKRVHTSVAETRAEGRSNIFPRQPLVVGRDRDMLKDGVAGSDLVEEKIRRLPAGGEGWDKKMKRKRSVGAVFSRPMEYDGELKRSVHHKLGNELGLQLSDAHGFRSGSLSGINGTSKLDGSSLPGGSGARMTSKNELDKVSLARDPMTGPNKDRVIAKGNIKLAVREDNHIMTSTLGSKAKASRGPRTAAVTAANSSPNFLRTPAALEGWEQSSNVNKTQVMGGPNSRKRPMPTGSSSPPMAQWVGQRPQKISRTRRANLVSPVSNLEEVQISSEACSPDFGARMNSSGMNGSLLGRNVANGNHQIKMKLENVSSLAKLSESEESGAGENKLKDRGSVSGEGEDRAVDTVQNVGPSILISKKNKIPIKEEIGDGIRRQGRSGRGSPFSRTNISPLRDKLENPTTIKPHRGIRPGPEKNGSKSGRPPLKKMSDRKAVTRLAHTPNSVSPDLTGESEDDREELLAAANFACNASYLGCSGPFWKKMESFFGYLGAESASYLKDQLNMVEELHEGLSQGNPACGDSSNEHDRSQANQIESKYLGGSLDLDDQLQDICAFSGRTDSERRIGRGVPLYQRVLSALIVEDETEENEEHGRGRNISLQYARDGPCLISDVEPKDSGIIEYVYDSKFGFQTPMQCTLDRFTLNGNITLHSEVGMVQGFSYNDVNGPQADVSSVSPFDCPYEQMDLDAKVLLELQSNVDPEIVPDLAEGEDEAISQEIFELKKELCQQVDKKKAHLDRINKLMHERKEMEGRELEQVAMDRLIEMAYKKLLASRGSGSKGGVSKVSKQTALAFAKRTLTRCQKFEETGISCFSEPALRDVILAPPSCGTAADFHPEACRSEFRRSGSYVGMARRLDLSDDKIDRGLSDTLDSPSHSSDHAFAKNGPISNRGKKKEVLLDDVGGSTAIRTTSALGNSLLGGAKGKRSDRDRDKVVNGRNSVGKAGRPSLGNFRGERKNKSKPKQKTAQLSNSGNGFVSRFSETTPPVYPSPNGPSVRKQEVGLTSPLNMPPDLLKDTKENMEFANFPMPEFESIEELGVASAIGGPQDLGSWLNFDEDGLQDHDSMGLEIPMDDLSDLNMLLYQSTLNWNNTIRSPE</sequence>
<dbReference type="PANTHER" id="PTHR31115">
    <property type="entry name" value="OS05G0107300 PROTEIN"/>
    <property type="match status" value="1"/>
</dbReference>